<gene>
    <name evidence="2" type="ORF">S12H4_50674</name>
</gene>
<evidence type="ECO:0000313" key="2">
    <source>
        <dbReference type="EMBL" id="GAJ07863.1"/>
    </source>
</evidence>
<sequence>EDMEPIAEEMNKAGFYSMEVWGGATFDVATRFLNEDPWARPRTLKKLMPNTPLQMLLRGQNLVGYRHYADDVVTAFVYHAAEVGIDIFRVFDALNDERNFETCLKAIKECGKHAQLSICYSLTGVKMGGPIYNLDYYINKALILQDMGADSLCIKDMAGLIAPDDAYKLIKALKQVLRIPVHLHTHYTSGMASMSCLKAIEAGVDVIDTALAPFALRSSHPAIEPIVVALQGTSRDTGLDLAHL</sequence>
<dbReference type="GO" id="GO:0006094">
    <property type="term" value="P:gluconeogenesis"/>
    <property type="evidence" value="ECO:0007669"/>
    <property type="project" value="TreeGrafter"/>
</dbReference>
<dbReference type="InterPro" id="IPR013785">
    <property type="entry name" value="Aldolase_TIM"/>
</dbReference>
<dbReference type="Pfam" id="PF00682">
    <property type="entry name" value="HMGL-like"/>
    <property type="match status" value="1"/>
</dbReference>
<dbReference type="Gene3D" id="3.20.20.70">
    <property type="entry name" value="Aldolase class I"/>
    <property type="match status" value="1"/>
</dbReference>
<feature type="non-terminal residue" evidence="2">
    <location>
        <position position="244"/>
    </location>
</feature>
<dbReference type="CDD" id="cd07937">
    <property type="entry name" value="DRE_TIM_PC_TC_5S"/>
    <property type="match status" value="1"/>
</dbReference>
<reference evidence="2" key="1">
    <citation type="journal article" date="2014" name="Front. Microbiol.">
        <title>High frequency of phylogenetically diverse reductive dehalogenase-homologous genes in deep subseafloor sedimentary metagenomes.</title>
        <authorList>
            <person name="Kawai M."/>
            <person name="Futagami T."/>
            <person name="Toyoda A."/>
            <person name="Takaki Y."/>
            <person name="Nishi S."/>
            <person name="Hori S."/>
            <person name="Arai W."/>
            <person name="Tsubouchi T."/>
            <person name="Morono Y."/>
            <person name="Uchiyama I."/>
            <person name="Ito T."/>
            <person name="Fujiyama A."/>
            <person name="Inagaki F."/>
            <person name="Takami H."/>
        </authorList>
    </citation>
    <scope>NUCLEOTIDE SEQUENCE</scope>
    <source>
        <strain evidence="2">Expedition CK06-06</strain>
    </source>
</reference>
<dbReference type="InterPro" id="IPR055268">
    <property type="entry name" value="PCB-like"/>
</dbReference>
<dbReference type="AlphaFoldDB" id="X1TR85"/>
<accession>X1TR85</accession>
<dbReference type="InterPro" id="IPR000891">
    <property type="entry name" value="PYR_CT"/>
</dbReference>
<feature type="non-terminal residue" evidence="2">
    <location>
        <position position="1"/>
    </location>
</feature>
<dbReference type="PANTHER" id="PTHR43778">
    <property type="entry name" value="PYRUVATE CARBOXYLASE"/>
    <property type="match status" value="1"/>
</dbReference>
<organism evidence="2">
    <name type="scientific">marine sediment metagenome</name>
    <dbReference type="NCBI Taxonomy" id="412755"/>
    <lineage>
        <taxon>unclassified sequences</taxon>
        <taxon>metagenomes</taxon>
        <taxon>ecological metagenomes</taxon>
    </lineage>
</organism>
<dbReference type="PROSITE" id="PS50991">
    <property type="entry name" value="PYR_CT"/>
    <property type="match status" value="1"/>
</dbReference>
<feature type="domain" description="Pyruvate carboxyltransferase" evidence="1">
    <location>
        <begin position="1"/>
        <end position="244"/>
    </location>
</feature>
<dbReference type="PANTHER" id="PTHR43778:SF2">
    <property type="entry name" value="PYRUVATE CARBOXYLASE, MITOCHONDRIAL"/>
    <property type="match status" value="1"/>
</dbReference>
<dbReference type="SUPFAM" id="SSF51569">
    <property type="entry name" value="Aldolase"/>
    <property type="match status" value="1"/>
</dbReference>
<proteinExistence type="predicted"/>
<protein>
    <recommendedName>
        <fullName evidence="1">Pyruvate carboxyltransferase domain-containing protein</fullName>
    </recommendedName>
</protein>
<dbReference type="GO" id="GO:0005737">
    <property type="term" value="C:cytoplasm"/>
    <property type="evidence" value="ECO:0007669"/>
    <property type="project" value="TreeGrafter"/>
</dbReference>
<comment type="caution">
    <text evidence="2">The sequence shown here is derived from an EMBL/GenBank/DDBJ whole genome shotgun (WGS) entry which is preliminary data.</text>
</comment>
<dbReference type="EMBL" id="BARW01031940">
    <property type="protein sequence ID" value="GAJ07863.1"/>
    <property type="molecule type" value="Genomic_DNA"/>
</dbReference>
<name>X1TR85_9ZZZZ</name>
<dbReference type="GO" id="GO:0004736">
    <property type="term" value="F:pyruvate carboxylase activity"/>
    <property type="evidence" value="ECO:0007669"/>
    <property type="project" value="TreeGrafter"/>
</dbReference>
<evidence type="ECO:0000259" key="1">
    <source>
        <dbReference type="PROSITE" id="PS50991"/>
    </source>
</evidence>